<evidence type="ECO:0000259" key="5">
    <source>
        <dbReference type="PROSITE" id="PS50949"/>
    </source>
</evidence>
<dbReference type="PROSITE" id="PS50949">
    <property type="entry name" value="HTH_GNTR"/>
    <property type="match status" value="1"/>
</dbReference>
<dbReference type="Pfam" id="PF00392">
    <property type="entry name" value="GntR"/>
    <property type="match status" value="1"/>
</dbReference>
<dbReference type="InterPro" id="IPR011711">
    <property type="entry name" value="GntR_C"/>
</dbReference>
<dbReference type="SUPFAM" id="SSF46785">
    <property type="entry name" value="Winged helix' DNA-binding domain"/>
    <property type="match status" value="1"/>
</dbReference>
<comment type="caution">
    <text evidence="6">The sequence shown here is derived from an EMBL/GenBank/DDBJ whole genome shotgun (WGS) entry which is preliminary data.</text>
</comment>
<dbReference type="InterPro" id="IPR008920">
    <property type="entry name" value="TF_FadR/GntR_C"/>
</dbReference>
<dbReference type="Proteomes" id="UP001596039">
    <property type="component" value="Unassembled WGS sequence"/>
</dbReference>
<proteinExistence type="predicted"/>
<evidence type="ECO:0000256" key="4">
    <source>
        <dbReference type="SAM" id="MobiDB-lite"/>
    </source>
</evidence>
<dbReference type="Gene3D" id="1.10.10.10">
    <property type="entry name" value="Winged helix-like DNA-binding domain superfamily/Winged helix DNA-binding domain"/>
    <property type="match status" value="1"/>
</dbReference>
<dbReference type="PANTHER" id="PTHR43537:SF5">
    <property type="entry name" value="UXU OPERON TRANSCRIPTIONAL REGULATOR"/>
    <property type="match status" value="1"/>
</dbReference>
<evidence type="ECO:0000256" key="2">
    <source>
        <dbReference type="ARBA" id="ARBA00023125"/>
    </source>
</evidence>
<keyword evidence="1" id="KW-0805">Transcription regulation</keyword>
<organism evidence="6 7">
    <name type="scientific">Lysinimonas soli</name>
    <dbReference type="NCBI Taxonomy" id="1074233"/>
    <lineage>
        <taxon>Bacteria</taxon>
        <taxon>Bacillati</taxon>
        <taxon>Actinomycetota</taxon>
        <taxon>Actinomycetes</taxon>
        <taxon>Micrococcales</taxon>
        <taxon>Microbacteriaceae</taxon>
        <taxon>Lysinimonas</taxon>
    </lineage>
</organism>
<feature type="domain" description="HTH gntR-type" evidence="5">
    <location>
        <begin position="1"/>
        <end position="68"/>
    </location>
</feature>
<evidence type="ECO:0000313" key="6">
    <source>
        <dbReference type="EMBL" id="MFC5502295.1"/>
    </source>
</evidence>
<evidence type="ECO:0000313" key="7">
    <source>
        <dbReference type="Proteomes" id="UP001596039"/>
    </source>
</evidence>
<sequence length="245" mass="26382">MRASDRAYEALRDDILNWRIDPGTALSETELAVRLGVSRTPLRAALARLALEGLVDTTRGRTGVVPDVSTESIAELFELREALELQAARLAARRRDPVVFDGLVDSFAHATETLAAGGTEAYYAVVARFDAAMDEAVGNPVLRAALDSVRVHLVRARRLAQDNPERLLRAAAEHRLICEAVRDGDAELAASATAVHLHASLTTIVAMLRDRDGTHRAGTASPRTASHQTIPHQSIPSTTGTKGSR</sequence>
<dbReference type="SMART" id="SM00345">
    <property type="entry name" value="HTH_GNTR"/>
    <property type="match status" value="1"/>
</dbReference>
<dbReference type="Pfam" id="PF07729">
    <property type="entry name" value="FCD"/>
    <property type="match status" value="1"/>
</dbReference>
<feature type="compositionally biased region" description="Polar residues" evidence="4">
    <location>
        <begin position="221"/>
        <end position="245"/>
    </location>
</feature>
<dbReference type="PANTHER" id="PTHR43537">
    <property type="entry name" value="TRANSCRIPTIONAL REGULATOR, GNTR FAMILY"/>
    <property type="match status" value="1"/>
</dbReference>
<gene>
    <name evidence="6" type="ORF">ACFPJ4_08605</name>
</gene>
<evidence type="ECO:0000256" key="3">
    <source>
        <dbReference type="ARBA" id="ARBA00023163"/>
    </source>
</evidence>
<dbReference type="SUPFAM" id="SSF48008">
    <property type="entry name" value="GntR ligand-binding domain-like"/>
    <property type="match status" value="1"/>
</dbReference>
<name>A0ABW0NP09_9MICO</name>
<dbReference type="RefSeq" id="WP_386739994.1">
    <property type="nucleotide sequence ID" value="NZ_JBHSMG010000002.1"/>
</dbReference>
<dbReference type="InterPro" id="IPR000524">
    <property type="entry name" value="Tscrpt_reg_HTH_GntR"/>
</dbReference>
<dbReference type="EMBL" id="JBHSMG010000002">
    <property type="protein sequence ID" value="MFC5502295.1"/>
    <property type="molecule type" value="Genomic_DNA"/>
</dbReference>
<keyword evidence="7" id="KW-1185">Reference proteome</keyword>
<dbReference type="SMART" id="SM00895">
    <property type="entry name" value="FCD"/>
    <property type="match status" value="1"/>
</dbReference>
<dbReference type="PRINTS" id="PR00035">
    <property type="entry name" value="HTHGNTR"/>
</dbReference>
<keyword evidence="3" id="KW-0804">Transcription</keyword>
<evidence type="ECO:0000256" key="1">
    <source>
        <dbReference type="ARBA" id="ARBA00023015"/>
    </source>
</evidence>
<accession>A0ABW0NP09</accession>
<dbReference type="InterPro" id="IPR036390">
    <property type="entry name" value="WH_DNA-bd_sf"/>
</dbReference>
<keyword evidence="2" id="KW-0238">DNA-binding</keyword>
<feature type="region of interest" description="Disordered" evidence="4">
    <location>
        <begin position="213"/>
        <end position="245"/>
    </location>
</feature>
<protein>
    <submittedName>
        <fullName evidence="6">GntR family transcriptional regulator</fullName>
    </submittedName>
</protein>
<reference evidence="7" key="1">
    <citation type="journal article" date="2019" name="Int. J. Syst. Evol. Microbiol.">
        <title>The Global Catalogue of Microorganisms (GCM) 10K type strain sequencing project: providing services to taxonomists for standard genome sequencing and annotation.</title>
        <authorList>
            <consortium name="The Broad Institute Genomics Platform"/>
            <consortium name="The Broad Institute Genome Sequencing Center for Infectious Disease"/>
            <person name="Wu L."/>
            <person name="Ma J."/>
        </authorList>
    </citation>
    <scope>NUCLEOTIDE SEQUENCE [LARGE SCALE GENOMIC DNA]</scope>
    <source>
        <strain evidence="7">CGMCC 4.6997</strain>
    </source>
</reference>
<dbReference type="Gene3D" id="1.20.120.530">
    <property type="entry name" value="GntR ligand-binding domain-like"/>
    <property type="match status" value="1"/>
</dbReference>
<dbReference type="InterPro" id="IPR036388">
    <property type="entry name" value="WH-like_DNA-bd_sf"/>
</dbReference>